<comment type="caution">
    <text evidence="1">The sequence shown here is derived from an EMBL/GenBank/DDBJ whole genome shotgun (WGS) entry which is preliminary data.</text>
</comment>
<proteinExistence type="predicted"/>
<evidence type="ECO:0000313" key="2">
    <source>
        <dbReference type="Proteomes" id="UP000476176"/>
    </source>
</evidence>
<accession>A0A6G0MF03</accession>
<sequence length="47" mass="5528">MSFDYIGDDYIESEARRQRRWRALGVQLIAFLTWSGQTKARAITNHV</sequence>
<evidence type="ECO:0000313" key="1">
    <source>
        <dbReference type="EMBL" id="KAE9165860.1"/>
    </source>
</evidence>
<dbReference type="EMBL" id="QXGC01005282">
    <property type="protein sequence ID" value="KAE9165860.1"/>
    <property type="molecule type" value="Genomic_DNA"/>
</dbReference>
<dbReference type="AlphaFoldDB" id="A0A6G0MF03"/>
<gene>
    <name evidence="1" type="ORF">PF004_g29356</name>
</gene>
<dbReference type="Proteomes" id="UP000476176">
    <property type="component" value="Unassembled WGS sequence"/>
</dbReference>
<protein>
    <submittedName>
        <fullName evidence="1">Uncharacterized protein</fullName>
    </submittedName>
</protein>
<organism evidence="1 2">
    <name type="scientific">Phytophthora fragariae</name>
    <dbReference type="NCBI Taxonomy" id="53985"/>
    <lineage>
        <taxon>Eukaryota</taxon>
        <taxon>Sar</taxon>
        <taxon>Stramenopiles</taxon>
        <taxon>Oomycota</taxon>
        <taxon>Peronosporomycetes</taxon>
        <taxon>Peronosporales</taxon>
        <taxon>Peronosporaceae</taxon>
        <taxon>Phytophthora</taxon>
    </lineage>
</organism>
<reference evidence="1 2" key="1">
    <citation type="submission" date="2018-09" db="EMBL/GenBank/DDBJ databases">
        <title>Genomic investigation of the strawberry pathogen Phytophthora fragariae indicates pathogenicity is determined by transcriptional variation in three key races.</title>
        <authorList>
            <person name="Adams T.M."/>
            <person name="Armitage A.D."/>
            <person name="Sobczyk M.K."/>
            <person name="Bates H.J."/>
            <person name="Dunwell J.M."/>
            <person name="Nellist C.F."/>
            <person name="Harrison R.J."/>
        </authorList>
    </citation>
    <scope>NUCLEOTIDE SEQUENCE [LARGE SCALE GENOMIC DNA]</scope>
    <source>
        <strain evidence="1 2">BC-23</strain>
    </source>
</reference>
<name>A0A6G0MF03_9STRA</name>